<dbReference type="Gene3D" id="3.40.50.720">
    <property type="entry name" value="NAD(P)-binding Rossmann-like Domain"/>
    <property type="match status" value="1"/>
</dbReference>
<dbReference type="InterPro" id="IPR036291">
    <property type="entry name" value="NAD(P)-bd_dom_sf"/>
</dbReference>
<protein>
    <submittedName>
        <fullName evidence="7">3-hydroxyacyl-CoA dehydrogenase NAD-binding domain-containing protein</fullName>
    </submittedName>
</protein>
<dbReference type="Gene3D" id="1.10.1040.50">
    <property type="match status" value="1"/>
</dbReference>
<dbReference type="Proteomes" id="UP001620597">
    <property type="component" value="Unassembled WGS sequence"/>
</dbReference>
<evidence type="ECO:0000256" key="3">
    <source>
        <dbReference type="ARBA" id="ARBA00023239"/>
    </source>
</evidence>
<dbReference type="Pfam" id="PF02737">
    <property type="entry name" value="3HCDH_N"/>
    <property type="match status" value="1"/>
</dbReference>
<dbReference type="EMBL" id="JBBKTX010000017">
    <property type="protein sequence ID" value="MFK4753508.1"/>
    <property type="molecule type" value="Genomic_DNA"/>
</dbReference>
<keyword evidence="2" id="KW-0413">Isomerase</keyword>
<dbReference type="SUPFAM" id="SSF48179">
    <property type="entry name" value="6-phosphogluconate dehydrogenase C-terminal domain-like"/>
    <property type="match status" value="2"/>
</dbReference>
<accession>A0ABW8NKJ9</accession>
<feature type="domain" description="3-hydroxyacyl-CoA dehydrogenase C-terminal" evidence="5">
    <location>
        <begin position="361"/>
        <end position="427"/>
    </location>
</feature>
<feature type="domain" description="3-hydroxyacyl-CoA dehydrogenase NAD binding" evidence="6">
    <location>
        <begin position="51"/>
        <end position="229"/>
    </location>
</feature>
<organism evidence="7 8">
    <name type="scientific">Oceanobacter antarcticus</name>
    <dbReference type="NCBI Taxonomy" id="3133425"/>
    <lineage>
        <taxon>Bacteria</taxon>
        <taxon>Pseudomonadati</taxon>
        <taxon>Pseudomonadota</taxon>
        <taxon>Gammaproteobacteria</taxon>
        <taxon>Oceanospirillales</taxon>
        <taxon>Oceanospirillaceae</taxon>
        <taxon>Oceanobacter</taxon>
    </lineage>
</organism>
<keyword evidence="4" id="KW-0511">Multifunctional enzyme</keyword>
<evidence type="ECO:0000313" key="7">
    <source>
        <dbReference type="EMBL" id="MFK4753508.1"/>
    </source>
</evidence>
<feature type="domain" description="3-hydroxyacyl-CoA dehydrogenase C-terminal" evidence="5">
    <location>
        <begin position="232"/>
        <end position="324"/>
    </location>
</feature>
<dbReference type="InterPro" id="IPR006176">
    <property type="entry name" value="3-OHacyl-CoA_DH_NAD-bd"/>
</dbReference>
<dbReference type="Pfam" id="PF00725">
    <property type="entry name" value="3HCDH"/>
    <property type="match status" value="2"/>
</dbReference>
<evidence type="ECO:0000256" key="2">
    <source>
        <dbReference type="ARBA" id="ARBA00023235"/>
    </source>
</evidence>
<dbReference type="InterPro" id="IPR008927">
    <property type="entry name" value="6-PGluconate_DH-like_C_sf"/>
</dbReference>
<dbReference type="InterPro" id="IPR006108">
    <property type="entry name" value="3HC_DH_C"/>
</dbReference>
<evidence type="ECO:0000256" key="1">
    <source>
        <dbReference type="ARBA" id="ARBA00023002"/>
    </source>
</evidence>
<dbReference type="RefSeq" id="WP_416206538.1">
    <property type="nucleotide sequence ID" value="NZ_JBBKTX010000017.1"/>
</dbReference>
<evidence type="ECO:0000259" key="6">
    <source>
        <dbReference type="Pfam" id="PF02737"/>
    </source>
</evidence>
<keyword evidence="1" id="KW-0560">Oxidoreductase</keyword>
<gene>
    <name evidence="7" type="ORF">WG929_13920</name>
</gene>
<sequence>MTAPTLEPVRQTLVRDAAQLKHADSWQQQSIMALPKQLTAADRQGFEDIRKVAVIGAGAMGRCIAIALAKLGKQVTLVDADADSLDLAQRFIDQYLASQQIRGQLDENAAAQLQSCFEFSVELASIAESGLVVEAVPEILELKQQVMQAIEALVADDCVLATNTSTLDLDAIAAAVNHPERVIGTHFFIPAHITRLLEIVPAQTTSAAVTGLIKAMALALGKVFVVAGNCDGFIGNRLFDRFHQEAMYLLEEGATPAQVDRVLEDWGMAIGPLRALDMVGNDIPWMVRCQRQQRTPDILQPRIGDALCEQGRYGQKTGSGWYCYEAGSRTALPSAETDALLQQVSAELGHTRRDISNDEILGRCILALVNEGCAIVRQGFASGPVDIDLAFVNGYGFPAAAGGPMYLAEQLGLSQLVGEMRQYQRYASHGKVLWEPDELISRQAQRGGSLLARVVFMSDA</sequence>
<dbReference type="SUPFAM" id="SSF51735">
    <property type="entry name" value="NAD(P)-binding Rossmann-fold domains"/>
    <property type="match status" value="1"/>
</dbReference>
<evidence type="ECO:0000313" key="8">
    <source>
        <dbReference type="Proteomes" id="UP001620597"/>
    </source>
</evidence>
<keyword evidence="3" id="KW-0456">Lyase</keyword>
<comment type="caution">
    <text evidence="7">The sequence shown here is derived from an EMBL/GenBank/DDBJ whole genome shotgun (WGS) entry which is preliminary data.</text>
</comment>
<evidence type="ECO:0000256" key="4">
    <source>
        <dbReference type="ARBA" id="ARBA00023268"/>
    </source>
</evidence>
<dbReference type="PANTHER" id="PTHR23309:SF51">
    <property type="entry name" value="3-HYDROXYACYL-COA DEHYDROGENASE-RELATED"/>
    <property type="match status" value="1"/>
</dbReference>
<proteinExistence type="predicted"/>
<reference evidence="7 8" key="1">
    <citation type="submission" date="2024-03" db="EMBL/GenBank/DDBJ databases">
        <title>High-quality draft genome sequence of Oceanobacter sp. wDCs-4.</title>
        <authorList>
            <person name="Dong C."/>
        </authorList>
    </citation>
    <scope>NUCLEOTIDE SEQUENCE [LARGE SCALE GENOMIC DNA]</scope>
    <source>
        <strain evidence="8">wDCs-4</strain>
    </source>
</reference>
<dbReference type="PANTHER" id="PTHR23309">
    <property type="entry name" value="3-HYDROXYACYL-COA DEHYROGENASE"/>
    <property type="match status" value="1"/>
</dbReference>
<evidence type="ECO:0000259" key="5">
    <source>
        <dbReference type="Pfam" id="PF00725"/>
    </source>
</evidence>
<keyword evidence="8" id="KW-1185">Reference proteome</keyword>
<name>A0ABW8NKJ9_9GAMM</name>